<feature type="signal peptide" evidence="12">
    <location>
        <begin position="1"/>
        <end position="27"/>
    </location>
</feature>
<dbReference type="Proteomes" id="UP000232638">
    <property type="component" value="Chromosome"/>
</dbReference>
<keyword evidence="9" id="KW-0206">Cytoskeleton</keyword>
<dbReference type="PANTHER" id="PTHR45783:SF3">
    <property type="entry name" value="KINESIN LIGHT CHAIN"/>
    <property type="match status" value="1"/>
</dbReference>
<proteinExistence type="inferred from homology"/>
<dbReference type="EMBL" id="CP020370">
    <property type="protein sequence ID" value="AUB83609.1"/>
    <property type="molecule type" value="Genomic_DNA"/>
</dbReference>
<evidence type="ECO:0000256" key="1">
    <source>
        <dbReference type="ARBA" id="ARBA00004245"/>
    </source>
</evidence>
<keyword evidence="5" id="KW-0677">Repeat</keyword>
<feature type="domain" description="CHAT" evidence="13">
    <location>
        <begin position="696"/>
        <end position="1106"/>
    </location>
</feature>
<evidence type="ECO:0000256" key="3">
    <source>
        <dbReference type="ARBA" id="ARBA00022490"/>
    </source>
</evidence>
<feature type="repeat" description="TPR" evidence="10">
    <location>
        <begin position="395"/>
        <end position="428"/>
    </location>
</feature>
<evidence type="ECO:0000256" key="5">
    <source>
        <dbReference type="ARBA" id="ARBA00022737"/>
    </source>
</evidence>
<dbReference type="InterPro" id="IPR019734">
    <property type="entry name" value="TPR_rpt"/>
</dbReference>
<evidence type="ECO:0000259" key="13">
    <source>
        <dbReference type="Pfam" id="PF12770"/>
    </source>
</evidence>
<dbReference type="Gene3D" id="1.25.40.10">
    <property type="entry name" value="Tetratricopeptide repeat domain"/>
    <property type="match status" value="3"/>
</dbReference>
<organism evidence="14 15">
    <name type="scientific">Candidatus Thiodictyon syntrophicum</name>
    <dbReference type="NCBI Taxonomy" id="1166950"/>
    <lineage>
        <taxon>Bacteria</taxon>
        <taxon>Pseudomonadati</taxon>
        <taxon>Pseudomonadota</taxon>
        <taxon>Gammaproteobacteria</taxon>
        <taxon>Chromatiales</taxon>
        <taxon>Chromatiaceae</taxon>
        <taxon>Thiodictyon</taxon>
    </lineage>
</organism>
<dbReference type="PRINTS" id="PR00381">
    <property type="entry name" value="KINESINLIGHT"/>
</dbReference>
<comment type="similarity">
    <text evidence="2">Belongs to the kinesin light chain family.</text>
</comment>
<dbReference type="SMART" id="SM00028">
    <property type="entry name" value="TPR"/>
    <property type="match status" value="8"/>
</dbReference>
<accession>A0A2K8UDU8</accession>
<dbReference type="RefSeq" id="WP_100921294.1">
    <property type="nucleotide sequence ID" value="NZ_CP020370.1"/>
</dbReference>
<dbReference type="Pfam" id="PF13424">
    <property type="entry name" value="TPR_12"/>
    <property type="match status" value="4"/>
</dbReference>
<dbReference type="GO" id="GO:0005737">
    <property type="term" value="C:cytoplasm"/>
    <property type="evidence" value="ECO:0007669"/>
    <property type="project" value="TreeGrafter"/>
</dbReference>
<name>A0A2K8UDU8_9GAMM</name>
<keyword evidence="8" id="KW-0505">Motor protein</keyword>
<evidence type="ECO:0000256" key="12">
    <source>
        <dbReference type="SAM" id="SignalP"/>
    </source>
</evidence>
<dbReference type="PANTHER" id="PTHR45783">
    <property type="entry name" value="KINESIN LIGHT CHAIN"/>
    <property type="match status" value="1"/>
</dbReference>
<dbReference type="PROSITE" id="PS50005">
    <property type="entry name" value="TPR"/>
    <property type="match status" value="1"/>
</dbReference>
<comment type="subcellular location">
    <subcellularLocation>
        <location evidence="1">Cytoplasm</location>
        <location evidence="1">Cytoskeleton</location>
    </subcellularLocation>
</comment>
<evidence type="ECO:0000256" key="11">
    <source>
        <dbReference type="SAM" id="MobiDB-lite"/>
    </source>
</evidence>
<evidence type="ECO:0000256" key="8">
    <source>
        <dbReference type="ARBA" id="ARBA00023175"/>
    </source>
</evidence>
<keyword evidence="15" id="KW-1185">Reference proteome</keyword>
<protein>
    <recommendedName>
        <fullName evidence="13">CHAT domain-containing protein</fullName>
    </recommendedName>
</protein>
<keyword evidence="4" id="KW-0493">Microtubule</keyword>
<evidence type="ECO:0000256" key="2">
    <source>
        <dbReference type="ARBA" id="ARBA00009622"/>
    </source>
</evidence>
<sequence length="1109" mass="118432">MSRRRLASAALLALLVAAVPIAPGPTAAEPAADADAVIEQVRTRLRERDGAEPDASAVIGALNDRVVALDGKGDYAVAAKLAKLTLDYADRVLGAEHPDTLQSINNLANLYESQGLYDEAEPLYRRAREARERVLGAEHPDTLTSVNNLAFLYQAQGRYGEAEPLYRRALEARERVLGAEHPDTLGSVNNLAFLYQAQGRYGEAEPLYRRALEASERVLGAEHPDTLQSINNLANLYESQGRYGEAEPLYRRALAARERVLGAEHPQTLSSVNNLASLYQSQGRYGEAEPLYRRALAARERVLGAEHPRTLISVNNLAFLYKSQGRYGEAEPLYRRALAASERVLGPEHPHTLGSVNNLALLYQSQGRFGEAEPLSRRALAARERVLGAEHPDTLGSVNNLAALYDSQGRFDEAEPLYRRALAANERVLGAGHPQTITTQLNLAVLLVNQDRTGAALRQLRTLDERMRGLVAQELASTEQESVRLARLAAESRLQHIVFTLALAHPRDPEARGLAADVLLRWKRLAADEESVVVRLARTSQDPRVVELAGSLRGARAELARLTGLSLEKMNAAQRESHRTALEQAGAEVGRLEVALAQLSRTFRGQQARRGVEWESVQSALPTGAALLELRAFSPFDFKTGKYGEPHWLALLLPAEPPADWAGGTGEAPPLRFWDLGAVADSAAALAALGGGDAAAAAALYQTLFGPIDRELARYQTLFLAPDGVLDLVAFARLRVPAEEPGAAGAPGASAGRWWIERQALRSVRVGRDLVAFERAATPAGGMLALGGVDYERFAEAAGPGAEGPRAAGAARVSPGPGGTGAAPGRSGADGEGLQGEAGAAREGGPGAAGAMGFAALYPSYGGGAVGAMNERLRAERGRFEALENTGPEVAEVLNYFWEPDNRTPRKEPLTGSAATETGLKTRLAPGRTAPRVLHLATHGFFLAAQEGTGTGTGTGAAPVGGRDRALTLAGLALAGANRGLEGGRDAGGDDGILYALEAQDLNLEGTDLVTLSACNTGQGRVDVSEGAYGLVRAFQLAGSRHVLMTQWTLNDPLARDFMRAVYQRWLTPAGIADPAAALRATQREWLGGDDPVRANPRYWAPYVLIERG</sequence>
<keyword evidence="6 10" id="KW-0802">TPR repeat</keyword>
<feature type="compositionally biased region" description="Gly residues" evidence="11">
    <location>
        <begin position="816"/>
        <end position="846"/>
    </location>
</feature>
<reference evidence="14 15" key="1">
    <citation type="submission" date="2017-03" db="EMBL/GenBank/DDBJ databases">
        <title>Complete genome sequence of Candidatus 'Thiodictyon syntrophicum' sp. nov. strain Cad16T, a photolithoautotroph purple sulfur bacterium isolated from an alpine meromictic lake.</title>
        <authorList>
            <person name="Luedin S.M."/>
            <person name="Pothier J.F."/>
            <person name="Danza F."/>
            <person name="Storelli N."/>
            <person name="Wittwer M."/>
            <person name="Tonolla M."/>
        </authorList>
    </citation>
    <scope>NUCLEOTIDE SEQUENCE [LARGE SCALE GENOMIC DNA]</scope>
    <source>
        <strain evidence="14 15">Cad16T</strain>
    </source>
</reference>
<dbReference type="InterPro" id="IPR002151">
    <property type="entry name" value="Kinesin_light"/>
</dbReference>
<evidence type="ECO:0000256" key="9">
    <source>
        <dbReference type="ARBA" id="ARBA00023212"/>
    </source>
</evidence>
<dbReference type="Pfam" id="PF12770">
    <property type="entry name" value="CHAT"/>
    <property type="match status" value="1"/>
</dbReference>
<evidence type="ECO:0000256" key="10">
    <source>
        <dbReference type="PROSITE-ProRule" id="PRU00339"/>
    </source>
</evidence>
<evidence type="ECO:0000256" key="4">
    <source>
        <dbReference type="ARBA" id="ARBA00022701"/>
    </source>
</evidence>
<feature type="region of interest" description="Disordered" evidence="11">
    <location>
        <begin position="799"/>
        <end position="846"/>
    </location>
</feature>
<evidence type="ECO:0000256" key="7">
    <source>
        <dbReference type="ARBA" id="ARBA00023054"/>
    </source>
</evidence>
<dbReference type="GO" id="GO:0007018">
    <property type="term" value="P:microtubule-based movement"/>
    <property type="evidence" value="ECO:0007669"/>
    <property type="project" value="TreeGrafter"/>
</dbReference>
<keyword evidence="7" id="KW-0175">Coiled coil</keyword>
<dbReference type="KEGG" id="tsy:THSYN_23435"/>
<dbReference type="GO" id="GO:0005871">
    <property type="term" value="C:kinesin complex"/>
    <property type="evidence" value="ECO:0007669"/>
    <property type="project" value="InterPro"/>
</dbReference>
<evidence type="ECO:0000313" key="15">
    <source>
        <dbReference type="Proteomes" id="UP000232638"/>
    </source>
</evidence>
<dbReference type="GO" id="GO:0005874">
    <property type="term" value="C:microtubule"/>
    <property type="evidence" value="ECO:0007669"/>
    <property type="project" value="UniProtKB-KW"/>
</dbReference>
<evidence type="ECO:0000256" key="6">
    <source>
        <dbReference type="ARBA" id="ARBA00022803"/>
    </source>
</evidence>
<gene>
    <name evidence="14" type="ORF">THSYN_23435</name>
</gene>
<feature type="chain" id="PRO_5014726672" description="CHAT domain-containing protein" evidence="12">
    <location>
        <begin position="28"/>
        <end position="1109"/>
    </location>
</feature>
<dbReference type="GO" id="GO:0019894">
    <property type="term" value="F:kinesin binding"/>
    <property type="evidence" value="ECO:0007669"/>
    <property type="project" value="TreeGrafter"/>
</dbReference>
<dbReference type="AlphaFoldDB" id="A0A2K8UDU8"/>
<dbReference type="SUPFAM" id="SSF48452">
    <property type="entry name" value="TPR-like"/>
    <property type="match status" value="1"/>
</dbReference>
<dbReference type="InterPro" id="IPR024983">
    <property type="entry name" value="CHAT_dom"/>
</dbReference>
<evidence type="ECO:0000313" key="14">
    <source>
        <dbReference type="EMBL" id="AUB83609.1"/>
    </source>
</evidence>
<keyword evidence="12" id="KW-0732">Signal</keyword>
<feature type="compositionally biased region" description="Low complexity" evidence="11">
    <location>
        <begin position="799"/>
        <end position="812"/>
    </location>
</feature>
<keyword evidence="3" id="KW-0963">Cytoplasm</keyword>
<dbReference type="OrthoDB" id="5801251at2"/>
<dbReference type="InterPro" id="IPR011990">
    <property type="entry name" value="TPR-like_helical_dom_sf"/>
</dbReference>